<dbReference type="Proteomes" id="UP000828236">
    <property type="component" value="Unassembled WGS sequence"/>
</dbReference>
<feature type="region of interest" description="Disordered" evidence="3">
    <location>
        <begin position="186"/>
        <end position="214"/>
    </location>
</feature>
<dbReference type="GO" id="GO:0016251">
    <property type="term" value="F:RNA polymerase II general transcription initiation factor activity"/>
    <property type="evidence" value="ECO:0007669"/>
    <property type="project" value="TreeGrafter"/>
</dbReference>
<dbReference type="GO" id="GO:0001046">
    <property type="term" value="F:core promoter sequence-specific DNA binding"/>
    <property type="evidence" value="ECO:0007669"/>
    <property type="project" value="TreeGrafter"/>
</dbReference>
<dbReference type="PANTHER" id="PTHR10252:SF5">
    <property type="entry name" value="DR1-ASSOCIATED COREPRESSOR"/>
    <property type="match status" value="1"/>
</dbReference>
<feature type="compositionally biased region" description="Low complexity" evidence="3">
    <location>
        <begin position="123"/>
        <end position="140"/>
    </location>
</feature>
<feature type="region of interest" description="Disordered" evidence="3">
    <location>
        <begin position="122"/>
        <end position="147"/>
    </location>
</feature>
<evidence type="ECO:0000256" key="2">
    <source>
        <dbReference type="ARBA" id="ARBA00023242"/>
    </source>
</evidence>
<comment type="caution">
    <text evidence="5">The sequence shown here is derived from an EMBL/GenBank/DDBJ whole genome shotgun (WGS) entry which is preliminary data.</text>
</comment>
<dbReference type="GO" id="GO:0046982">
    <property type="term" value="F:protein heterodimerization activity"/>
    <property type="evidence" value="ECO:0007669"/>
    <property type="project" value="InterPro"/>
</dbReference>
<dbReference type="Gene3D" id="1.10.20.10">
    <property type="entry name" value="Histone, subunit A"/>
    <property type="match status" value="1"/>
</dbReference>
<feature type="compositionally biased region" description="Low complexity" evidence="3">
    <location>
        <begin position="102"/>
        <end position="111"/>
    </location>
</feature>
<dbReference type="Pfam" id="PF00808">
    <property type="entry name" value="CBFD_NFYB_HMF"/>
    <property type="match status" value="1"/>
</dbReference>
<accession>A0A9D4NSW3</accession>
<reference evidence="5" key="1">
    <citation type="submission" date="2020-06" db="EMBL/GenBank/DDBJ databases">
        <authorList>
            <person name="Ji K."/>
            <person name="Li J."/>
        </authorList>
    </citation>
    <scope>NUCLEOTIDE SEQUENCE</scope>
    <source>
        <strain evidence="5">JKM2019</strain>
        <tissue evidence="5">Whole body</tissue>
    </source>
</reference>
<dbReference type="CDD" id="cd22906">
    <property type="entry name" value="HFD_DRAP1"/>
    <property type="match status" value="1"/>
</dbReference>
<keyword evidence="2" id="KW-0539">Nucleus</keyword>
<feature type="domain" description="Transcription factor CBF/NF-Y/archaeal histone" evidence="4">
    <location>
        <begin position="10"/>
        <end position="74"/>
    </location>
</feature>
<dbReference type="SUPFAM" id="SSF47113">
    <property type="entry name" value="Histone-fold"/>
    <property type="match status" value="1"/>
</dbReference>
<feature type="compositionally biased region" description="Basic residues" evidence="3">
    <location>
        <begin position="195"/>
        <end position="208"/>
    </location>
</feature>
<dbReference type="GO" id="GO:0017054">
    <property type="term" value="C:negative cofactor 2 complex"/>
    <property type="evidence" value="ECO:0007669"/>
    <property type="project" value="TreeGrafter"/>
</dbReference>
<dbReference type="PANTHER" id="PTHR10252">
    <property type="entry name" value="HISTONE-LIKE TRANSCRIPTION FACTOR CCAAT-RELATED"/>
    <property type="match status" value="1"/>
</dbReference>
<name>A0A9D4NSW3_DERFA</name>
<reference evidence="5" key="2">
    <citation type="journal article" date="2021" name="World Allergy Organ. J.">
        <title>Chromosome-level assembly of Dermatophagoides farinae genome and transcriptome reveals two novel allergens Der f 37 and Der f 39.</title>
        <authorList>
            <person name="Chen J."/>
            <person name="Cai Z."/>
            <person name="Fan D."/>
            <person name="Hu J."/>
            <person name="Hou Y."/>
            <person name="He Y."/>
            <person name="Zhang Z."/>
            <person name="Zhao Z."/>
            <person name="Gao P."/>
            <person name="Hu W."/>
            <person name="Sun J."/>
            <person name="Li J."/>
            <person name="Ji K."/>
        </authorList>
    </citation>
    <scope>NUCLEOTIDE SEQUENCE</scope>
    <source>
        <strain evidence="5">JKM2019</strain>
    </source>
</reference>
<dbReference type="EMBL" id="SDOV01000007">
    <property type="protein sequence ID" value="KAH7638595.1"/>
    <property type="molecule type" value="Genomic_DNA"/>
</dbReference>
<evidence type="ECO:0000256" key="1">
    <source>
        <dbReference type="ARBA" id="ARBA00004123"/>
    </source>
</evidence>
<sequence>MPSKKKRFNARFPPARIKKIMQKDEEVGKVAQAVPVIIAKALESFAEQLLTISSEVTRARNARTLTPNHIKTAILNKTEFNFLNELAQSIPDVNNTADDDPPTASSSSSSTITTTINPVLAHQQPQQQQQNPTSSTPSSSVMVTTKNSSSIITSEIPQIVNNNNGCKVYQATPIPTTTTLAMVLPQPPIIQKNSSKNHKTRGRGRPRKYPLDQQQSCSASASTSLQQQDNAFMVILFVLFVQSKSNNNGYDDKSIDLIDPNCRCCAGGGGDGDGNGRPSGRYCGHTLNQQCPGALCTNDSIYYCFSTYDVAQRVRTCPPFNVDTKNCLQISPGSSRCSNQ</sequence>
<dbReference type="InterPro" id="IPR050568">
    <property type="entry name" value="Transcr_DNA_Rep_Reg"/>
</dbReference>
<dbReference type="InterPro" id="IPR009072">
    <property type="entry name" value="Histone-fold"/>
</dbReference>
<dbReference type="InterPro" id="IPR003958">
    <property type="entry name" value="CBFA_NFYB_domain"/>
</dbReference>
<evidence type="ECO:0000313" key="5">
    <source>
        <dbReference type="EMBL" id="KAH7638595.1"/>
    </source>
</evidence>
<feature type="region of interest" description="Disordered" evidence="3">
    <location>
        <begin position="92"/>
        <end position="111"/>
    </location>
</feature>
<gene>
    <name evidence="5" type="ORF">HUG17_2628</name>
</gene>
<comment type="subcellular location">
    <subcellularLocation>
        <location evidence="1">Nucleus</location>
    </subcellularLocation>
</comment>
<protein>
    <recommendedName>
        <fullName evidence="4">Transcription factor CBF/NF-Y/archaeal histone domain-containing protein</fullName>
    </recommendedName>
</protein>
<organism evidence="5">
    <name type="scientific">Dermatophagoides farinae</name>
    <name type="common">American house dust mite</name>
    <dbReference type="NCBI Taxonomy" id="6954"/>
    <lineage>
        <taxon>Eukaryota</taxon>
        <taxon>Metazoa</taxon>
        <taxon>Ecdysozoa</taxon>
        <taxon>Arthropoda</taxon>
        <taxon>Chelicerata</taxon>
        <taxon>Arachnida</taxon>
        <taxon>Acari</taxon>
        <taxon>Acariformes</taxon>
        <taxon>Sarcoptiformes</taxon>
        <taxon>Astigmata</taxon>
        <taxon>Psoroptidia</taxon>
        <taxon>Analgoidea</taxon>
        <taxon>Pyroglyphidae</taxon>
        <taxon>Dermatophagoidinae</taxon>
        <taxon>Dermatophagoides</taxon>
    </lineage>
</organism>
<evidence type="ECO:0000256" key="3">
    <source>
        <dbReference type="SAM" id="MobiDB-lite"/>
    </source>
</evidence>
<proteinExistence type="predicted"/>
<dbReference type="AlphaFoldDB" id="A0A9D4NSW3"/>
<evidence type="ECO:0000259" key="4">
    <source>
        <dbReference type="Pfam" id="PF00808"/>
    </source>
</evidence>